<accession>A0A9I9E3W9</accession>
<evidence type="ECO:0000313" key="1">
    <source>
        <dbReference type="EnsemblPlants" id="MELO3C028346.2.1"/>
    </source>
</evidence>
<dbReference type="Gramene" id="MELO3C028346.2.1">
    <property type="protein sequence ID" value="MELO3C028346.2.1"/>
    <property type="gene ID" value="MELO3C028346.2"/>
</dbReference>
<name>A0A9I9E3W9_CUCME</name>
<organism evidence="1">
    <name type="scientific">Cucumis melo</name>
    <name type="common">Muskmelon</name>
    <dbReference type="NCBI Taxonomy" id="3656"/>
    <lineage>
        <taxon>Eukaryota</taxon>
        <taxon>Viridiplantae</taxon>
        <taxon>Streptophyta</taxon>
        <taxon>Embryophyta</taxon>
        <taxon>Tracheophyta</taxon>
        <taxon>Spermatophyta</taxon>
        <taxon>Magnoliopsida</taxon>
        <taxon>eudicotyledons</taxon>
        <taxon>Gunneridae</taxon>
        <taxon>Pentapetalae</taxon>
        <taxon>rosids</taxon>
        <taxon>fabids</taxon>
        <taxon>Cucurbitales</taxon>
        <taxon>Cucurbitaceae</taxon>
        <taxon>Benincaseae</taxon>
        <taxon>Cucumis</taxon>
    </lineage>
</organism>
<dbReference type="EnsemblPlants" id="MELO3C028346.2.1">
    <property type="protein sequence ID" value="MELO3C028346.2.1"/>
    <property type="gene ID" value="MELO3C028346.2"/>
</dbReference>
<reference evidence="1" key="1">
    <citation type="submission" date="2023-03" db="UniProtKB">
        <authorList>
            <consortium name="EnsemblPlants"/>
        </authorList>
    </citation>
    <scope>IDENTIFICATION</scope>
</reference>
<proteinExistence type="predicted"/>
<protein>
    <submittedName>
        <fullName evidence="1">Uncharacterized protein</fullName>
    </submittedName>
</protein>
<sequence length="31" mass="3630">MIELHRLSRTNPGVKKQQGVMIELHRLSEQT</sequence>
<dbReference type="AlphaFoldDB" id="A0A9I9E3W9"/>